<evidence type="ECO:0000313" key="7">
    <source>
        <dbReference type="EMBL" id="QOV91104.1"/>
    </source>
</evidence>
<evidence type="ECO:0000259" key="6">
    <source>
        <dbReference type="PROSITE" id="PS52015"/>
    </source>
</evidence>
<feature type="compositionally biased region" description="Pro residues" evidence="5">
    <location>
        <begin position="69"/>
        <end position="102"/>
    </location>
</feature>
<evidence type="ECO:0000256" key="5">
    <source>
        <dbReference type="SAM" id="MobiDB-lite"/>
    </source>
</evidence>
<dbReference type="InterPro" id="IPR037682">
    <property type="entry name" value="TonB_C"/>
</dbReference>
<sequence length="452" mass="47197">MQGRDLPILAIALGISGVFHLGLYGGARQIPVHGLGGGGCGTGRLAGVSLLGDGTVKDDSADILASLIKPPPLPELPPTLPPEPVEPPKVEPPPPKEMPPPKPEVEKFPDKIGLFDGTGIGTHKADGDKPMKAQNADSDQPFLSRDPRGPGKIGDPSKSTMPPGQNGIGGPPGGALPQEPVVVQPAPPRPVPKMPDAEVGQFRPGPIEVKIPVREDGIDTAAEKIDEKVAERGPLTPARPGVDPNAVDPGPANGGVAEATDLTKPVRSALELTPPPPARAAMSPPPAPPLLRLPPAVAAPVVPEAPAIATIQPTQPQEKPGLANTAVPGPPTPAADPAQESESEVDPFSKIEAVVRQDGKIDPQFGREVKTVRPRIPIVGMIDAISGARRVTLKVRIGPDGKVQTVHVFKSSGSNEIDQPCLIAMYDWWFEPLKDKRGVPVPDTILFTLNFR</sequence>
<dbReference type="AlphaFoldDB" id="A0A7M2X0B9"/>
<dbReference type="EMBL" id="CP063458">
    <property type="protein sequence ID" value="QOV91104.1"/>
    <property type="molecule type" value="Genomic_DNA"/>
</dbReference>
<dbReference type="InterPro" id="IPR006260">
    <property type="entry name" value="TonB/TolA_C"/>
</dbReference>
<name>A0A7M2X0B9_9BACT</name>
<protein>
    <submittedName>
        <fullName evidence="7">TonB family protein</fullName>
    </submittedName>
</protein>
<dbReference type="RefSeq" id="WP_206294229.1">
    <property type="nucleotide sequence ID" value="NZ_CP063458.1"/>
</dbReference>
<keyword evidence="8" id="KW-1185">Reference proteome</keyword>
<evidence type="ECO:0000256" key="1">
    <source>
        <dbReference type="ARBA" id="ARBA00004167"/>
    </source>
</evidence>
<dbReference type="GO" id="GO:0016020">
    <property type="term" value="C:membrane"/>
    <property type="evidence" value="ECO:0007669"/>
    <property type="project" value="UniProtKB-SubCell"/>
</dbReference>
<comment type="subcellular location">
    <subcellularLocation>
        <location evidence="1">Membrane</location>
        <topology evidence="1">Single-pass membrane protein</topology>
    </subcellularLocation>
</comment>
<dbReference type="KEGG" id="hbs:IPV69_07035"/>
<dbReference type="GO" id="GO:0055085">
    <property type="term" value="P:transmembrane transport"/>
    <property type="evidence" value="ECO:0007669"/>
    <property type="project" value="InterPro"/>
</dbReference>
<evidence type="ECO:0000256" key="2">
    <source>
        <dbReference type="ARBA" id="ARBA00022692"/>
    </source>
</evidence>
<keyword evidence="3" id="KW-1133">Transmembrane helix</keyword>
<keyword evidence="4" id="KW-0472">Membrane</keyword>
<dbReference type="Gene3D" id="3.30.2420.10">
    <property type="entry name" value="TonB"/>
    <property type="match status" value="1"/>
</dbReference>
<dbReference type="PROSITE" id="PS52015">
    <property type="entry name" value="TONB_CTD"/>
    <property type="match status" value="1"/>
</dbReference>
<feature type="compositionally biased region" description="Basic and acidic residues" evidence="5">
    <location>
        <begin position="211"/>
        <end position="231"/>
    </location>
</feature>
<dbReference type="SUPFAM" id="SSF74653">
    <property type="entry name" value="TolA/TonB C-terminal domain"/>
    <property type="match status" value="1"/>
</dbReference>
<gene>
    <name evidence="7" type="ORF">IPV69_07035</name>
</gene>
<feature type="domain" description="TonB C-terminal" evidence="6">
    <location>
        <begin position="363"/>
        <end position="452"/>
    </location>
</feature>
<dbReference type="Proteomes" id="UP000593765">
    <property type="component" value="Chromosome"/>
</dbReference>
<accession>A0A7M2X0B9</accession>
<evidence type="ECO:0000256" key="3">
    <source>
        <dbReference type="ARBA" id="ARBA00022989"/>
    </source>
</evidence>
<dbReference type="Pfam" id="PF03544">
    <property type="entry name" value="TonB_C"/>
    <property type="match status" value="1"/>
</dbReference>
<feature type="compositionally biased region" description="Pro residues" evidence="5">
    <location>
        <begin position="273"/>
        <end position="287"/>
    </location>
</feature>
<dbReference type="PRINTS" id="PR01217">
    <property type="entry name" value="PRICHEXTENSN"/>
</dbReference>
<keyword evidence="2" id="KW-0812">Transmembrane</keyword>
<proteinExistence type="predicted"/>
<evidence type="ECO:0000256" key="4">
    <source>
        <dbReference type="ARBA" id="ARBA00023136"/>
    </source>
</evidence>
<feature type="compositionally biased region" description="Low complexity" evidence="5">
    <location>
        <begin position="175"/>
        <end position="184"/>
    </location>
</feature>
<feature type="region of interest" description="Disordered" evidence="5">
    <location>
        <begin position="312"/>
        <end position="346"/>
    </location>
</feature>
<evidence type="ECO:0000313" key="8">
    <source>
        <dbReference type="Proteomes" id="UP000593765"/>
    </source>
</evidence>
<reference evidence="7 8" key="1">
    <citation type="submission" date="2020-10" db="EMBL/GenBank/DDBJ databases">
        <title>Wide distribution of Phycisphaera-like planctomycetes from WD2101 soil group in peatlands and genome analysis of the first cultivated representative.</title>
        <authorList>
            <person name="Dedysh S.N."/>
            <person name="Beletsky A.V."/>
            <person name="Ivanova A."/>
            <person name="Kulichevskaya I.S."/>
            <person name="Suzina N.E."/>
            <person name="Philippov D.A."/>
            <person name="Rakitin A.L."/>
            <person name="Mardanov A.V."/>
            <person name="Ravin N.V."/>
        </authorList>
    </citation>
    <scope>NUCLEOTIDE SEQUENCE [LARGE SCALE GENOMIC DNA]</scope>
    <source>
        <strain evidence="7 8">M1803</strain>
    </source>
</reference>
<dbReference type="NCBIfam" id="TIGR01352">
    <property type="entry name" value="tonB_Cterm"/>
    <property type="match status" value="1"/>
</dbReference>
<feature type="region of interest" description="Disordered" evidence="5">
    <location>
        <begin position="69"/>
        <end position="287"/>
    </location>
</feature>
<organism evidence="7 8">
    <name type="scientific">Humisphaera borealis</name>
    <dbReference type="NCBI Taxonomy" id="2807512"/>
    <lineage>
        <taxon>Bacteria</taxon>
        <taxon>Pseudomonadati</taxon>
        <taxon>Planctomycetota</taxon>
        <taxon>Phycisphaerae</taxon>
        <taxon>Tepidisphaerales</taxon>
        <taxon>Tepidisphaeraceae</taxon>
        <taxon>Humisphaera</taxon>
    </lineage>
</organism>